<dbReference type="SUPFAM" id="SSF54285">
    <property type="entry name" value="MoaD/ThiS"/>
    <property type="match status" value="1"/>
</dbReference>
<evidence type="ECO:0000313" key="1">
    <source>
        <dbReference type="EMBL" id="TLD96208.1"/>
    </source>
</evidence>
<dbReference type="Proteomes" id="UP000029733">
    <property type="component" value="Unassembled WGS sequence"/>
</dbReference>
<dbReference type="AlphaFoldDB" id="A0A4U8TAN2"/>
<dbReference type="OrthoDB" id="5339935at2"/>
<gene>
    <name evidence="1" type="ORF">LS71_006980</name>
</gene>
<dbReference type="InterPro" id="IPR012675">
    <property type="entry name" value="Beta-grasp_dom_sf"/>
</dbReference>
<sequence length="74" mass="8135">MISVEFLGPMSHFPAREVEASTLQELKDILSKDESLQSWLDISAVAVNDEIIKELSYPLHNGDKVLLLPPVCGG</sequence>
<dbReference type="RefSeq" id="WP_034355492.1">
    <property type="nucleotide sequence ID" value="NZ_JRPR02000005.1"/>
</dbReference>
<accession>A0A4U8TAN2</accession>
<dbReference type="Gene3D" id="3.10.20.30">
    <property type="match status" value="1"/>
</dbReference>
<protein>
    <submittedName>
        <fullName evidence="1">MoaD/ThiS family protein</fullName>
    </submittedName>
</protein>
<comment type="caution">
    <text evidence="1">The sequence shown here is derived from an EMBL/GenBank/DDBJ whole genome shotgun (WGS) entry which is preliminary data.</text>
</comment>
<dbReference type="InterPro" id="IPR016155">
    <property type="entry name" value="Mopterin_synth/thiamin_S_b"/>
</dbReference>
<dbReference type="STRING" id="1677920.LS71_06635"/>
<reference evidence="1 2" key="1">
    <citation type="journal article" date="2014" name="Genome Announc.">
        <title>Draft genome sequences of eight enterohepatic helicobacter species isolated from both laboratory and wild rodents.</title>
        <authorList>
            <person name="Sheh A."/>
            <person name="Shen Z."/>
            <person name="Fox J.G."/>
        </authorList>
    </citation>
    <scope>NUCLEOTIDE SEQUENCE [LARGE SCALE GENOMIC DNA]</scope>
    <source>
        <strain evidence="1 2">MIT 09-6949</strain>
    </source>
</reference>
<dbReference type="EMBL" id="JRPR02000005">
    <property type="protein sequence ID" value="TLD96208.1"/>
    <property type="molecule type" value="Genomic_DNA"/>
</dbReference>
<organism evidence="1 2">
    <name type="scientific">Helicobacter jaachi</name>
    <dbReference type="NCBI Taxonomy" id="1677920"/>
    <lineage>
        <taxon>Bacteria</taxon>
        <taxon>Pseudomonadati</taxon>
        <taxon>Campylobacterota</taxon>
        <taxon>Epsilonproteobacteria</taxon>
        <taxon>Campylobacterales</taxon>
        <taxon>Helicobacteraceae</taxon>
        <taxon>Helicobacter</taxon>
    </lineage>
</organism>
<proteinExistence type="predicted"/>
<name>A0A4U8TAN2_9HELI</name>
<dbReference type="Pfam" id="PF02597">
    <property type="entry name" value="ThiS"/>
    <property type="match status" value="1"/>
</dbReference>
<dbReference type="InterPro" id="IPR003749">
    <property type="entry name" value="ThiS/MoaD-like"/>
</dbReference>
<keyword evidence="2" id="KW-1185">Reference proteome</keyword>
<evidence type="ECO:0000313" key="2">
    <source>
        <dbReference type="Proteomes" id="UP000029733"/>
    </source>
</evidence>